<dbReference type="SUPFAM" id="SSF51445">
    <property type="entry name" value="(Trans)glycosidases"/>
    <property type="match status" value="1"/>
</dbReference>
<feature type="domain" description="Glycosyl hydrolase family 13 catalytic" evidence="2">
    <location>
        <begin position="140"/>
        <end position="486"/>
    </location>
</feature>
<dbReference type="CDD" id="cd11350">
    <property type="entry name" value="AmyAc_4"/>
    <property type="match status" value="1"/>
</dbReference>
<dbReference type="Proteomes" id="UP001597510">
    <property type="component" value="Unassembled WGS sequence"/>
</dbReference>
<dbReference type="GO" id="GO:0016787">
    <property type="term" value="F:hydrolase activity"/>
    <property type="evidence" value="ECO:0007669"/>
    <property type="project" value="UniProtKB-KW"/>
</dbReference>
<dbReference type="InterPro" id="IPR014756">
    <property type="entry name" value="Ig_E-set"/>
</dbReference>
<organism evidence="3 4">
    <name type="scientific">Emticicia soli</name>
    <dbReference type="NCBI Taxonomy" id="2027878"/>
    <lineage>
        <taxon>Bacteria</taxon>
        <taxon>Pseudomonadati</taxon>
        <taxon>Bacteroidota</taxon>
        <taxon>Cytophagia</taxon>
        <taxon>Cytophagales</taxon>
        <taxon>Leadbetterellaceae</taxon>
        <taxon>Emticicia</taxon>
    </lineage>
</organism>
<evidence type="ECO:0000256" key="1">
    <source>
        <dbReference type="ARBA" id="ARBA00008061"/>
    </source>
</evidence>
<dbReference type="RefSeq" id="WP_340236115.1">
    <property type="nucleotide sequence ID" value="NZ_JBBEWC010000005.1"/>
</dbReference>
<dbReference type="Pfam" id="PF00128">
    <property type="entry name" value="Alpha-amylase"/>
    <property type="match status" value="2"/>
</dbReference>
<dbReference type="EMBL" id="JBHULC010000011">
    <property type="protein sequence ID" value="MFD2521840.1"/>
    <property type="molecule type" value="Genomic_DNA"/>
</dbReference>
<keyword evidence="4" id="KW-1185">Reference proteome</keyword>
<dbReference type="InterPro" id="IPR006047">
    <property type="entry name" value="GH13_cat_dom"/>
</dbReference>
<evidence type="ECO:0000313" key="4">
    <source>
        <dbReference type="Proteomes" id="UP001597510"/>
    </source>
</evidence>
<reference evidence="4" key="1">
    <citation type="journal article" date="2019" name="Int. J. Syst. Evol. Microbiol.">
        <title>The Global Catalogue of Microorganisms (GCM) 10K type strain sequencing project: providing services to taxonomists for standard genome sequencing and annotation.</title>
        <authorList>
            <consortium name="The Broad Institute Genomics Platform"/>
            <consortium name="The Broad Institute Genome Sequencing Center for Infectious Disease"/>
            <person name="Wu L."/>
            <person name="Ma J."/>
        </authorList>
    </citation>
    <scope>NUCLEOTIDE SEQUENCE [LARGE SCALE GENOMIC DNA]</scope>
    <source>
        <strain evidence="4">KCTC 52344</strain>
    </source>
</reference>
<dbReference type="SMART" id="SM00642">
    <property type="entry name" value="Aamy"/>
    <property type="match status" value="1"/>
</dbReference>
<comment type="caution">
    <text evidence="3">The sequence shown here is derived from an EMBL/GenBank/DDBJ whole genome shotgun (WGS) entry which is preliminary data.</text>
</comment>
<dbReference type="SUPFAM" id="SSF81296">
    <property type="entry name" value="E set domains"/>
    <property type="match status" value="1"/>
</dbReference>
<dbReference type="InterPro" id="IPR017853">
    <property type="entry name" value="GH"/>
</dbReference>
<accession>A0ABW5JAU4</accession>
<comment type="similarity">
    <text evidence="1">Belongs to the glycosyl hydrolase 13 family.</text>
</comment>
<dbReference type="PANTHER" id="PTHR43002">
    <property type="entry name" value="GLYCOGEN DEBRANCHING ENZYME"/>
    <property type="match status" value="1"/>
</dbReference>
<name>A0ABW5JAU4_9BACT</name>
<dbReference type="Gene3D" id="3.20.20.80">
    <property type="entry name" value="Glycosidases"/>
    <property type="match status" value="1"/>
</dbReference>
<evidence type="ECO:0000259" key="2">
    <source>
        <dbReference type="SMART" id="SM00642"/>
    </source>
</evidence>
<gene>
    <name evidence="3" type="ORF">ACFSR2_13160</name>
</gene>
<keyword evidence="3" id="KW-0378">Hydrolase</keyword>
<dbReference type="InterPro" id="IPR013783">
    <property type="entry name" value="Ig-like_fold"/>
</dbReference>
<proteinExistence type="inferred from homology"/>
<sequence length="576" mass="68277">MIEYLNHNSVKLRFKAPYKKTVHLVGEFNNWQVLADYEMQKEADGETFSIIIEYLEPKREYAYQFLIDKKIAVADPYTEKILDPQFDSQISENTYPNLRKYPAGNPFKGSVSVLQTAQVPYEWQCRHFIAPAKEELVIYELLIRDFVESRKYRDIVSFIPYFKKLGINAIELLPVQEFTANDSWGYNPTFYFAADKAYGTKDDLKYLIDKCHENGIAVILDVVFNHADKKFSYYKAYKEHKSSDGEHPFFNEKATHPYSVFFDFNHESIYTQTFFDDVCSFWLNEYKIDGFRFDLTKGFTQVQSYPDVLKWSSYDASRVKLLKRLYDKIRQYNQNCYLILEHLAANDEETELADYGFLLWGHLNHQFRNLLKGKNDSISWLSHKTRGWQHPHLIGYMESHDEERLIYDAKQKLKDVSIALARARAAAVLFFAYPGPKMFWQFGEFGYDISIDYNSRTGIKPIKWDYLKDTERQALFEVYAQMIHLRKNIVAFREGEFIEVSESLVKKININHRELCVRIMANFNLKEVEVKSNLEAGEWYDFFNETTWHISEKNKRIKLKAGEYYLFTSTRVEKYF</sequence>
<protein>
    <submittedName>
        <fullName evidence="3">Alpha-amylase family glycosyl hydrolase</fullName>
    </submittedName>
</protein>
<dbReference type="Gene3D" id="2.60.40.10">
    <property type="entry name" value="Immunoglobulins"/>
    <property type="match status" value="1"/>
</dbReference>
<evidence type="ECO:0000313" key="3">
    <source>
        <dbReference type="EMBL" id="MFD2521840.1"/>
    </source>
</evidence>